<dbReference type="NCBIfam" id="NF033545">
    <property type="entry name" value="transpos_IS630"/>
    <property type="match status" value="1"/>
</dbReference>
<dbReference type="SUPFAM" id="SSF46689">
    <property type="entry name" value="Homeodomain-like"/>
    <property type="match status" value="1"/>
</dbReference>
<comment type="caution">
    <text evidence="3">The sequence shown here is derived from an EMBL/GenBank/DDBJ whole genome shotgun (WGS) entry which is preliminary data.</text>
</comment>
<dbReference type="Pfam" id="PF13565">
    <property type="entry name" value="HTH_32"/>
    <property type="match status" value="1"/>
</dbReference>
<dbReference type="InterPro" id="IPR009057">
    <property type="entry name" value="Homeodomain-like_sf"/>
</dbReference>
<feature type="compositionally biased region" description="Basic residues" evidence="1">
    <location>
        <begin position="349"/>
        <end position="364"/>
    </location>
</feature>
<dbReference type="RefSeq" id="WP_109942618.1">
    <property type="nucleotide sequence ID" value="NZ_QGGF01000724.1"/>
</dbReference>
<dbReference type="Proteomes" id="UP000245683">
    <property type="component" value="Unassembled WGS sequence"/>
</dbReference>
<dbReference type="SUPFAM" id="SSF53098">
    <property type="entry name" value="Ribonuclease H-like"/>
    <property type="match status" value="1"/>
</dbReference>
<gene>
    <name evidence="3" type="ORF">DLJ46_00115</name>
</gene>
<dbReference type="OrthoDB" id="2375382at2"/>
<evidence type="ECO:0000313" key="4">
    <source>
        <dbReference type="Proteomes" id="UP000245683"/>
    </source>
</evidence>
<proteinExistence type="predicted"/>
<accession>A0A317KMR0</accession>
<evidence type="ECO:0000256" key="1">
    <source>
        <dbReference type="SAM" id="MobiDB-lite"/>
    </source>
</evidence>
<dbReference type="InterPro" id="IPR012337">
    <property type="entry name" value="RNaseH-like_sf"/>
</dbReference>
<feature type="domain" description="Tc1-like transposase DDE" evidence="2">
    <location>
        <begin position="184"/>
        <end position="315"/>
    </location>
</feature>
<organism evidence="3 4">
    <name type="scientific">Micromonospora globispora</name>
    <dbReference type="NCBI Taxonomy" id="1450148"/>
    <lineage>
        <taxon>Bacteria</taxon>
        <taxon>Bacillati</taxon>
        <taxon>Actinomycetota</taxon>
        <taxon>Actinomycetes</taxon>
        <taxon>Micromonosporales</taxon>
        <taxon>Micromonosporaceae</taxon>
        <taxon>Micromonospora</taxon>
    </lineage>
</organism>
<dbReference type="AlphaFoldDB" id="A0A317KMR0"/>
<feature type="region of interest" description="Disordered" evidence="1">
    <location>
        <begin position="349"/>
        <end position="372"/>
    </location>
</feature>
<evidence type="ECO:0000259" key="2">
    <source>
        <dbReference type="Pfam" id="PF13358"/>
    </source>
</evidence>
<keyword evidence="4" id="KW-1185">Reference proteome</keyword>
<dbReference type="InterPro" id="IPR047655">
    <property type="entry name" value="Transpos_IS630-like"/>
</dbReference>
<reference evidence="4" key="1">
    <citation type="submission" date="2018-05" db="EMBL/GenBank/DDBJ databases">
        <title>Micromonospora globispora sp. nov. and Micromonospora rugosa sp. nov., isolated from marine sediment.</title>
        <authorList>
            <person name="Carro L."/>
            <person name="Aysel V."/>
            <person name="Cetin D."/>
            <person name="Igual J.M."/>
            <person name="Klenk H.-P."/>
            <person name="Trujillo M.E."/>
            <person name="Sahin N."/>
        </authorList>
    </citation>
    <scope>NUCLEOTIDE SEQUENCE [LARGE SCALE GENOMIC DNA]</scope>
    <source>
        <strain evidence="4">S2904</strain>
    </source>
</reference>
<dbReference type="Gene3D" id="3.30.420.10">
    <property type="entry name" value="Ribonuclease H-like superfamily/Ribonuclease H"/>
    <property type="match status" value="1"/>
</dbReference>
<evidence type="ECO:0000313" key="3">
    <source>
        <dbReference type="EMBL" id="PWU54150.1"/>
    </source>
</evidence>
<sequence>MAEPVRVRRLSDQEGQRLQRLVRRGTGSVVRLRRAMVVLASVGGNSVPVIARLVQADEDSVRQVIHRFNEMGMASLDPQWAGGRPRRISSDDEAFIVATANTRPAKLGRPFTCWSVRKLAEYLADNPDRRVIIGRERLRQVLRRHQITFQRTKTWKESTDPQREQKLARIEHVIEHFPHRTFAFDEFGPLTIRPHGGVGWQPKSRPRRLPANYHKLHGVRQFHGCYSIGDDTLWGVVRRQKSAANTLAALKSIRAARPDGAPIYIILDNLSAHKGFAIRQWAARNKVELCFTPTYASWANPIEAHFGPLRTFVIAGSDHPNHTVLARGLHAYLRWRNANARHPDVLTAQRRHRAKIRSERHRRWGQPASRAA</sequence>
<dbReference type="GO" id="GO:0003676">
    <property type="term" value="F:nucleic acid binding"/>
    <property type="evidence" value="ECO:0007669"/>
    <property type="project" value="InterPro"/>
</dbReference>
<dbReference type="EMBL" id="QGSV01000017">
    <property type="protein sequence ID" value="PWU54150.1"/>
    <property type="molecule type" value="Genomic_DNA"/>
</dbReference>
<dbReference type="InterPro" id="IPR036397">
    <property type="entry name" value="RNaseH_sf"/>
</dbReference>
<name>A0A317KMR0_9ACTN</name>
<dbReference type="Pfam" id="PF13358">
    <property type="entry name" value="DDE_3"/>
    <property type="match status" value="1"/>
</dbReference>
<dbReference type="InterPro" id="IPR038717">
    <property type="entry name" value="Tc1-like_DDE_dom"/>
</dbReference>
<protein>
    <submittedName>
        <fullName evidence="3">IS630 family transposase</fullName>
    </submittedName>
</protein>